<dbReference type="Gramene" id="BGIOSGA001113-TA">
    <property type="protein sequence ID" value="BGIOSGA001113-PA"/>
    <property type="gene ID" value="BGIOSGA001113"/>
</dbReference>
<evidence type="ECO:0000313" key="4">
    <source>
        <dbReference type="EMBL" id="EAY75188.1"/>
    </source>
</evidence>
<evidence type="ECO:0000313" key="5">
    <source>
        <dbReference type="Proteomes" id="UP000007015"/>
    </source>
</evidence>
<evidence type="ECO:0000259" key="2">
    <source>
        <dbReference type="Pfam" id="PF13952"/>
    </source>
</evidence>
<sequence>MDKSWMRLPDRFSREYIAGVNAFIEFACEHNGENSFIFFPCERCLNISQMGANDARTHLVLYGIQLSYTKWVFHGEVANNYDQDDELLEDEDNGDEFDGFDTIQDLLGDIHRATIGVAEQENQSDHLQGFKYGKHDGNKKRKTSERDIPGKNFTKISILYELPYWKELKLPHNLDVMHIEKNICESMLGTLLNINGKTKDTLKARMDLQDINIRKELHLQQRGSNVIDLRKDGSSQVSDCLYALAIGPHKKVHKYSGCIIGGVRFLTKEREEGRKTQNSGVCVEGPHKGKIITYYGTLTDIYVLDYPNDRQVALFMCDWYDLERNKPVIIDNDFVSINISKRWYTDDNYVLASQVKQVFYVPDTKLKGNWQVVQKVNHRHLFDPEVWSAGSESALDIGANEDIAFQEEEGGDIVLDDTFEANTLSRDDVIPEIVSDPKEIASLKEGPVSRSECEEETEN</sequence>
<dbReference type="AlphaFoldDB" id="A2WT92"/>
<feature type="region of interest" description="Disordered" evidence="1">
    <location>
        <begin position="126"/>
        <end position="147"/>
    </location>
</feature>
<accession>A2WT92</accession>
<dbReference type="Pfam" id="PF13952">
    <property type="entry name" value="DUF4216"/>
    <property type="match status" value="1"/>
</dbReference>
<evidence type="ECO:0000259" key="3">
    <source>
        <dbReference type="Pfam" id="PF13963"/>
    </source>
</evidence>
<evidence type="ECO:0000256" key="1">
    <source>
        <dbReference type="SAM" id="MobiDB-lite"/>
    </source>
</evidence>
<gene>
    <name evidence="4" type="ORF">OsI_03079</name>
</gene>
<proteinExistence type="predicted"/>
<dbReference type="Pfam" id="PF13963">
    <property type="entry name" value="Transpos_assoc"/>
    <property type="match status" value="1"/>
</dbReference>
<keyword evidence="5" id="KW-1185">Reference proteome</keyword>
<organism evidence="4 5">
    <name type="scientific">Oryza sativa subsp. indica</name>
    <name type="common">Rice</name>
    <dbReference type="NCBI Taxonomy" id="39946"/>
    <lineage>
        <taxon>Eukaryota</taxon>
        <taxon>Viridiplantae</taxon>
        <taxon>Streptophyta</taxon>
        <taxon>Embryophyta</taxon>
        <taxon>Tracheophyta</taxon>
        <taxon>Spermatophyta</taxon>
        <taxon>Magnoliopsida</taxon>
        <taxon>Liliopsida</taxon>
        <taxon>Poales</taxon>
        <taxon>Poaceae</taxon>
        <taxon>BOP clade</taxon>
        <taxon>Oryzoideae</taxon>
        <taxon>Oryzeae</taxon>
        <taxon>Oryzinae</taxon>
        <taxon>Oryza</taxon>
        <taxon>Oryza sativa</taxon>
    </lineage>
</organism>
<dbReference type="Proteomes" id="UP000007015">
    <property type="component" value="Chromosome 1"/>
</dbReference>
<dbReference type="HOGENOM" id="CLU_062944_0_0_1"/>
<protein>
    <recommendedName>
        <fullName evidence="6">Transposon protein, putative, CACTA, En/Spm sub-class</fullName>
    </recommendedName>
</protein>
<name>A2WT92_ORYSI</name>
<dbReference type="EMBL" id="CM000126">
    <property type="protein sequence ID" value="EAY75188.1"/>
    <property type="molecule type" value="Genomic_DNA"/>
</dbReference>
<feature type="domain" description="Transposase-associated" evidence="3">
    <location>
        <begin position="3"/>
        <end position="76"/>
    </location>
</feature>
<dbReference type="PANTHER" id="PTHR48258">
    <property type="entry name" value="DUF4218 DOMAIN-CONTAINING PROTEIN-RELATED"/>
    <property type="match status" value="1"/>
</dbReference>
<dbReference type="InterPro" id="IPR025312">
    <property type="entry name" value="DUF4216"/>
</dbReference>
<feature type="domain" description="DUF4216" evidence="2">
    <location>
        <begin position="304"/>
        <end position="373"/>
    </location>
</feature>
<reference evidence="4 5" key="1">
    <citation type="journal article" date="2005" name="PLoS Biol.">
        <title>The genomes of Oryza sativa: a history of duplications.</title>
        <authorList>
            <person name="Yu J."/>
            <person name="Wang J."/>
            <person name="Lin W."/>
            <person name="Li S."/>
            <person name="Li H."/>
            <person name="Zhou J."/>
            <person name="Ni P."/>
            <person name="Dong W."/>
            <person name="Hu S."/>
            <person name="Zeng C."/>
            <person name="Zhang J."/>
            <person name="Zhang Y."/>
            <person name="Li R."/>
            <person name="Xu Z."/>
            <person name="Li S."/>
            <person name="Li X."/>
            <person name="Zheng H."/>
            <person name="Cong L."/>
            <person name="Lin L."/>
            <person name="Yin J."/>
            <person name="Geng J."/>
            <person name="Li G."/>
            <person name="Shi J."/>
            <person name="Liu J."/>
            <person name="Lv H."/>
            <person name="Li J."/>
            <person name="Wang J."/>
            <person name="Deng Y."/>
            <person name="Ran L."/>
            <person name="Shi X."/>
            <person name="Wang X."/>
            <person name="Wu Q."/>
            <person name="Li C."/>
            <person name="Ren X."/>
            <person name="Wang J."/>
            <person name="Wang X."/>
            <person name="Li D."/>
            <person name="Liu D."/>
            <person name="Zhang X."/>
            <person name="Ji Z."/>
            <person name="Zhao W."/>
            <person name="Sun Y."/>
            <person name="Zhang Z."/>
            <person name="Bao J."/>
            <person name="Han Y."/>
            <person name="Dong L."/>
            <person name="Ji J."/>
            <person name="Chen P."/>
            <person name="Wu S."/>
            <person name="Liu J."/>
            <person name="Xiao Y."/>
            <person name="Bu D."/>
            <person name="Tan J."/>
            <person name="Yang L."/>
            <person name="Ye C."/>
            <person name="Zhang J."/>
            <person name="Xu J."/>
            <person name="Zhou Y."/>
            <person name="Yu Y."/>
            <person name="Zhang B."/>
            <person name="Zhuang S."/>
            <person name="Wei H."/>
            <person name="Liu B."/>
            <person name="Lei M."/>
            <person name="Yu H."/>
            <person name="Li Y."/>
            <person name="Xu H."/>
            <person name="Wei S."/>
            <person name="He X."/>
            <person name="Fang L."/>
            <person name="Zhang Z."/>
            <person name="Zhang Y."/>
            <person name="Huang X."/>
            <person name="Su Z."/>
            <person name="Tong W."/>
            <person name="Li J."/>
            <person name="Tong Z."/>
            <person name="Li S."/>
            <person name="Ye J."/>
            <person name="Wang L."/>
            <person name="Fang L."/>
            <person name="Lei T."/>
            <person name="Chen C."/>
            <person name="Chen H."/>
            <person name="Xu Z."/>
            <person name="Li H."/>
            <person name="Huang H."/>
            <person name="Zhang F."/>
            <person name="Xu H."/>
            <person name="Li N."/>
            <person name="Zhao C."/>
            <person name="Li S."/>
            <person name="Dong L."/>
            <person name="Huang Y."/>
            <person name="Li L."/>
            <person name="Xi Y."/>
            <person name="Qi Q."/>
            <person name="Li W."/>
            <person name="Zhang B."/>
            <person name="Hu W."/>
            <person name="Zhang Y."/>
            <person name="Tian X."/>
            <person name="Jiao Y."/>
            <person name="Liang X."/>
            <person name="Jin J."/>
            <person name="Gao L."/>
            <person name="Zheng W."/>
            <person name="Hao B."/>
            <person name="Liu S."/>
            <person name="Wang W."/>
            <person name="Yuan L."/>
            <person name="Cao M."/>
            <person name="McDermott J."/>
            <person name="Samudrala R."/>
            <person name="Wang J."/>
            <person name="Wong G.K."/>
            <person name="Yang H."/>
        </authorList>
    </citation>
    <scope>NUCLEOTIDE SEQUENCE [LARGE SCALE GENOMIC DNA]</scope>
    <source>
        <strain evidence="5">cv. 93-11</strain>
    </source>
</reference>
<dbReference type="InterPro" id="IPR029480">
    <property type="entry name" value="Transpos_assoc"/>
</dbReference>
<evidence type="ECO:0008006" key="6">
    <source>
        <dbReference type="Google" id="ProtNLM"/>
    </source>
</evidence>
<dbReference type="OMA" id="WHATERR"/>
<dbReference type="PANTHER" id="PTHR48258:SF6">
    <property type="entry name" value="LEUCINE-RICH REPEAT DOMAIN, L DOMAIN-CONTAINING PROTEIN"/>
    <property type="match status" value="1"/>
</dbReference>